<evidence type="ECO:0000256" key="1">
    <source>
        <dbReference type="SAM" id="Phobius"/>
    </source>
</evidence>
<reference evidence="2" key="1">
    <citation type="submission" date="2021-06" db="EMBL/GenBank/DDBJ databases">
        <authorList>
            <person name="Hodson N. C."/>
            <person name="Mongue J. A."/>
            <person name="Jaron S. K."/>
        </authorList>
    </citation>
    <scope>NUCLEOTIDE SEQUENCE</scope>
</reference>
<feature type="transmembrane region" description="Helical" evidence="1">
    <location>
        <begin position="83"/>
        <end position="107"/>
    </location>
</feature>
<name>A0A8J2K285_9HEXA</name>
<keyword evidence="1" id="KW-1133">Transmembrane helix</keyword>
<organism evidence="2 3">
    <name type="scientific">Allacma fusca</name>
    <dbReference type="NCBI Taxonomy" id="39272"/>
    <lineage>
        <taxon>Eukaryota</taxon>
        <taxon>Metazoa</taxon>
        <taxon>Ecdysozoa</taxon>
        <taxon>Arthropoda</taxon>
        <taxon>Hexapoda</taxon>
        <taxon>Collembola</taxon>
        <taxon>Symphypleona</taxon>
        <taxon>Sminthuridae</taxon>
        <taxon>Allacma</taxon>
    </lineage>
</organism>
<feature type="transmembrane region" description="Helical" evidence="1">
    <location>
        <begin position="119"/>
        <end position="142"/>
    </location>
</feature>
<evidence type="ECO:0000313" key="3">
    <source>
        <dbReference type="Proteomes" id="UP000708208"/>
    </source>
</evidence>
<keyword evidence="1" id="KW-0812">Transmembrane</keyword>
<feature type="transmembrane region" description="Helical" evidence="1">
    <location>
        <begin position="6"/>
        <end position="28"/>
    </location>
</feature>
<protein>
    <submittedName>
        <fullName evidence="2">Uncharacterized protein</fullName>
    </submittedName>
</protein>
<accession>A0A8J2K285</accession>
<keyword evidence="1" id="KW-0472">Membrane</keyword>
<dbReference type="EMBL" id="CAJVCH010052373">
    <property type="protein sequence ID" value="CAG7718298.1"/>
    <property type="molecule type" value="Genomic_DNA"/>
</dbReference>
<feature type="transmembrane region" description="Helical" evidence="1">
    <location>
        <begin position="148"/>
        <end position="172"/>
    </location>
</feature>
<keyword evidence="3" id="KW-1185">Reference proteome</keyword>
<evidence type="ECO:0000313" key="2">
    <source>
        <dbReference type="EMBL" id="CAG7718298.1"/>
    </source>
</evidence>
<proteinExistence type="predicted"/>
<gene>
    <name evidence="2" type="ORF">AFUS01_LOCUS7698</name>
</gene>
<dbReference type="AlphaFoldDB" id="A0A8J2K285"/>
<feature type="transmembrane region" description="Helical" evidence="1">
    <location>
        <begin position="49"/>
        <end position="71"/>
    </location>
</feature>
<dbReference type="Proteomes" id="UP000708208">
    <property type="component" value="Unassembled WGS sequence"/>
</dbReference>
<sequence length="190" mass="21840">MSLTVFYWSFFHVWFVRSIGNLVGFISFGMSVYEEGVSSRIIIFLPTDVWIVLFSSATWVQSVICACIGSFDLVLRFLNYSQLFGNIYLLSICITLFILGIPIGILLKRGEMKQNPRLVAIWMLYMILLTISVVLAVLVNILDVTQPWLAVCELILGLYFIVNVFSLFVVYLRWREIIRMKGVEEVSDDL</sequence>
<comment type="caution">
    <text evidence="2">The sequence shown here is derived from an EMBL/GenBank/DDBJ whole genome shotgun (WGS) entry which is preliminary data.</text>
</comment>